<organism evidence="2 3">
    <name type="scientific">Candidatus Enterovibrio escicola</name>
    <dbReference type="NCBI Taxonomy" id="1927127"/>
    <lineage>
        <taxon>Bacteria</taxon>
        <taxon>Pseudomonadati</taxon>
        <taxon>Pseudomonadota</taxon>
        <taxon>Gammaproteobacteria</taxon>
        <taxon>Vibrionales</taxon>
        <taxon>Vibrionaceae</taxon>
        <taxon>Enterovibrio</taxon>
    </lineage>
</organism>
<evidence type="ECO:0000313" key="3">
    <source>
        <dbReference type="Proteomes" id="UP000219020"/>
    </source>
</evidence>
<protein>
    <submittedName>
        <fullName evidence="2">Uncharacterized protein</fullName>
    </submittedName>
</protein>
<dbReference type="EMBL" id="NBYY01000034">
    <property type="protein sequence ID" value="PCS21557.1"/>
    <property type="molecule type" value="Genomic_DNA"/>
</dbReference>
<keyword evidence="1" id="KW-0812">Transmembrane</keyword>
<evidence type="ECO:0000313" key="2">
    <source>
        <dbReference type="EMBL" id="PCS21557.1"/>
    </source>
</evidence>
<reference evidence="3" key="1">
    <citation type="submission" date="2017-04" db="EMBL/GenBank/DDBJ databases">
        <title>Genome evolution of the luminous symbionts of deep sea anglerfish.</title>
        <authorList>
            <person name="Hendry T.A."/>
        </authorList>
    </citation>
    <scope>NUCLEOTIDE SEQUENCE [LARGE SCALE GENOMIC DNA]</scope>
</reference>
<dbReference type="Proteomes" id="UP000219020">
    <property type="component" value="Unassembled WGS sequence"/>
</dbReference>
<keyword evidence="1" id="KW-0472">Membrane</keyword>
<gene>
    <name evidence="2" type="ORF">BTN49_3098</name>
</gene>
<keyword evidence="3" id="KW-1185">Reference proteome</keyword>
<proteinExistence type="predicted"/>
<feature type="transmembrane region" description="Helical" evidence="1">
    <location>
        <begin position="30"/>
        <end position="49"/>
    </location>
</feature>
<comment type="caution">
    <text evidence="2">The sequence shown here is derived from an EMBL/GenBank/DDBJ whole genome shotgun (WGS) entry which is preliminary data.</text>
</comment>
<accession>A0A2A5T060</accession>
<dbReference type="AlphaFoldDB" id="A0A2A5T060"/>
<name>A0A2A5T060_9GAMM</name>
<keyword evidence="1" id="KW-1133">Transmembrane helix</keyword>
<evidence type="ECO:0000256" key="1">
    <source>
        <dbReference type="SAM" id="Phobius"/>
    </source>
</evidence>
<sequence>MVAHIIINDTGLKVYGESKGKLANTVRRSGVSGANFILPLMCLLMRLLLQQLV</sequence>